<feature type="non-terminal residue" evidence="1">
    <location>
        <position position="1"/>
    </location>
</feature>
<evidence type="ECO:0000313" key="2">
    <source>
        <dbReference type="Proteomes" id="UP000014601"/>
    </source>
</evidence>
<evidence type="ECO:0000313" key="1">
    <source>
        <dbReference type="EMBL" id="EPI50085.1"/>
    </source>
</evidence>
<organism evidence="1 2">
    <name type="scientific">Gardnerella pickettii JCP7719</name>
    <dbReference type="NCBI Taxonomy" id="1261061"/>
    <lineage>
        <taxon>Bacteria</taxon>
        <taxon>Bacillati</taxon>
        <taxon>Actinomycetota</taxon>
        <taxon>Actinomycetes</taxon>
        <taxon>Bifidobacteriales</taxon>
        <taxon>Bifidobacteriaceae</taxon>
        <taxon>Gardnerella</taxon>
        <taxon>Gardnerella pickettii</taxon>
    </lineage>
</organism>
<dbReference type="AlphaFoldDB" id="S4GW82"/>
<name>S4GW82_9BIFI</name>
<protein>
    <submittedName>
        <fullName evidence="1">Uncharacterized protein</fullName>
    </submittedName>
</protein>
<proteinExistence type="predicted"/>
<dbReference type="HOGENOM" id="CLU_2255753_0_0_11"/>
<accession>S4GW82</accession>
<gene>
    <name evidence="1" type="ORF">HMPREF1576_01161</name>
</gene>
<comment type="caution">
    <text evidence="1">The sequence shown here is derived from an EMBL/GenBank/DDBJ whole genome shotgun (WGS) entry which is preliminary data.</text>
</comment>
<dbReference type="Proteomes" id="UP000014601">
    <property type="component" value="Unassembled WGS sequence"/>
</dbReference>
<dbReference type="EMBL" id="ATJO01000119">
    <property type="protein sequence ID" value="EPI50085.1"/>
    <property type="molecule type" value="Genomic_DNA"/>
</dbReference>
<reference evidence="1 2" key="1">
    <citation type="submission" date="2013-06" db="EMBL/GenBank/DDBJ databases">
        <authorList>
            <person name="Weinstock G."/>
            <person name="Sodergren E."/>
            <person name="Lobos E.A."/>
            <person name="Fulton L."/>
            <person name="Fulton R."/>
            <person name="Courtney L."/>
            <person name="Fronick C."/>
            <person name="O'Laughlin M."/>
            <person name="Godfrey J."/>
            <person name="Wilson R.M."/>
            <person name="Miner T."/>
            <person name="Farmer C."/>
            <person name="Delehaunty K."/>
            <person name="Cordes M."/>
            <person name="Minx P."/>
            <person name="Tomlinson C."/>
            <person name="Chen J."/>
            <person name="Wollam A."/>
            <person name="Pepin K.H."/>
            <person name="Bhonagiri V."/>
            <person name="Zhang X."/>
            <person name="Warren W."/>
            <person name="Mitreva M."/>
            <person name="Mardis E.R."/>
            <person name="Wilson R.K."/>
        </authorList>
    </citation>
    <scope>NUCLEOTIDE SEQUENCE [LARGE SCALE GENOMIC DNA]</scope>
    <source>
        <strain evidence="1 2">JCP7719</strain>
    </source>
</reference>
<sequence>NDVIHKLIHNKGRIAVKFVDKQHLNRKNTHFKVFEEFSQVFLRKDFSRVSRRLRGLSAKARHAVNQVQSHYSFACLCSAFVSKNAEIQYKRTTKNEQNIEQKST</sequence>